<keyword evidence="4" id="KW-0862">Zinc</keyword>
<dbReference type="InterPro" id="IPR001932">
    <property type="entry name" value="PPM-type_phosphatase-like_dom"/>
</dbReference>
<dbReference type="Gene3D" id="3.60.40.10">
    <property type="entry name" value="PPM-type phosphatase domain"/>
    <property type="match status" value="1"/>
</dbReference>
<dbReference type="PROSITE" id="PS51746">
    <property type="entry name" value="PPM_2"/>
    <property type="match status" value="1"/>
</dbReference>
<evidence type="ECO:0000256" key="1">
    <source>
        <dbReference type="ARBA" id="ARBA00022670"/>
    </source>
</evidence>
<evidence type="ECO:0000256" key="3">
    <source>
        <dbReference type="ARBA" id="ARBA00022801"/>
    </source>
</evidence>
<dbReference type="InterPro" id="IPR011096">
    <property type="entry name" value="FTP_domain"/>
</dbReference>
<evidence type="ECO:0000256" key="4">
    <source>
        <dbReference type="ARBA" id="ARBA00022833"/>
    </source>
</evidence>
<keyword evidence="7" id="KW-0812">Transmembrane</keyword>
<gene>
    <name evidence="9" type="ORF">AVL57_17685</name>
</gene>
<evidence type="ECO:0000313" key="9">
    <source>
        <dbReference type="EMBL" id="AMJ75632.1"/>
    </source>
</evidence>
<feature type="compositionally biased region" description="Low complexity" evidence="6">
    <location>
        <begin position="311"/>
        <end position="320"/>
    </location>
</feature>
<keyword evidence="1" id="KW-0645">Protease</keyword>
<evidence type="ECO:0000313" key="10">
    <source>
        <dbReference type="Proteomes" id="UP000056750"/>
    </source>
</evidence>
<dbReference type="InterPro" id="IPR036457">
    <property type="entry name" value="PPM-type-like_dom_sf"/>
</dbReference>
<keyword evidence="7" id="KW-0472">Membrane</keyword>
<keyword evidence="3" id="KW-0378">Hydrolase</keyword>
<evidence type="ECO:0000256" key="5">
    <source>
        <dbReference type="ARBA" id="ARBA00023049"/>
    </source>
</evidence>
<reference evidence="9 10" key="1">
    <citation type="submission" date="2015-12" db="EMBL/GenBank/DDBJ databases">
        <title>Intraspecies pangenome expansion in the marine bacterium Alteromonas.</title>
        <authorList>
            <person name="Lopez-Perez M."/>
            <person name="Rodriguez-Valera F."/>
        </authorList>
    </citation>
    <scope>NUCLEOTIDE SEQUENCE [LARGE SCALE GENOMIC DNA]</scope>
    <source>
        <strain evidence="9 10">LMG 21861</strain>
    </source>
</reference>
<feature type="domain" description="PPM-type phosphatase" evidence="8">
    <location>
        <begin position="4"/>
        <end position="242"/>
    </location>
</feature>
<dbReference type="SUPFAM" id="SSF81606">
    <property type="entry name" value="PP2C-like"/>
    <property type="match status" value="1"/>
</dbReference>
<keyword evidence="7" id="KW-1133">Transmembrane helix</keyword>
<feature type="transmembrane region" description="Helical" evidence="7">
    <location>
        <begin position="330"/>
        <end position="348"/>
    </location>
</feature>
<evidence type="ECO:0000256" key="7">
    <source>
        <dbReference type="SAM" id="Phobius"/>
    </source>
</evidence>
<dbReference type="CDD" id="cd00143">
    <property type="entry name" value="PP2Cc"/>
    <property type="match status" value="1"/>
</dbReference>
<evidence type="ECO:0000256" key="2">
    <source>
        <dbReference type="ARBA" id="ARBA00022723"/>
    </source>
</evidence>
<sequence>MQNQYRVFSASHIGQRNENQDAFAVLTHSKCDELLCVVADGMGGHEGGAFAAKKVVETCKVKWEESESVIDPDTFLNELAFCAHEAVIDSGNAKFDQAQSLVSVLYIHLEKSIYVSMHVGDCRTIQFANKNFIKRTIDQSLAQLHALKGDISDDEIASHPDQNKIYSSIGGSEPPSPIIEHYSPDGDTFLICSDGFWELFNQHALGVAIEKIESAEALEELIEQQVSGKTHHDNTTAIIVKLPPSEDSSSMFVPPSLAAGHQESEVEGSLRTEGALPAESSLSAESSKPAEGALSAEGSKPAEGALSAEGSTSSNDKNTSTKLTTYHYKFLLGLGSIIFVIALTYYFLSSTDSTHDLPEPLPTSGKTSPSKQSSEQPSGQAPDQKPEQTSEQNKTTPSEPQGKSSKEAIGTQASTGESGNIETRRQTPNIPILNIDDAIEKTEDVIRQKGGLGENDTLKVTTRGNVIGNSQVIKFQQFYKDLPVYGAQTITLVRDGKIANIDSKTLNDIDIDISPTLSAKEAVILAEDEIGTRLNVLEAPQLIIFKKEDSYLLIWRAEVEKASGERVMLFLDSTNALIVEEISLHISGGQEEISFEDIASEDEASENEKD</sequence>
<organism evidence="9 10">
    <name type="scientific">Alteromonas stellipolaris</name>
    <dbReference type="NCBI Taxonomy" id="233316"/>
    <lineage>
        <taxon>Bacteria</taxon>
        <taxon>Pseudomonadati</taxon>
        <taxon>Pseudomonadota</taxon>
        <taxon>Gammaproteobacteria</taxon>
        <taxon>Alteromonadales</taxon>
        <taxon>Alteromonadaceae</taxon>
        <taxon>Alteromonas/Salinimonas group</taxon>
        <taxon>Alteromonas</taxon>
    </lineage>
</organism>
<dbReference type="Proteomes" id="UP000056750">
    <property type="component" value="Chromosome"/>
</dbReference>
<dbReference type="RefSeq" id="WP_057789492.1">
    <property type="nucleotide sequence ID" value="NZ_CP013926.1"/>
</dbReference>
<keyword evidence="5" id="KW-0482">Metalloprotease</keyword>
<dbReference type="SMART" id="SM00332">
    <property type="entry name" value="PP2Cc"/>
    <property type="match status" value="1"/>
</dbReference>
<proteinExistence type="predicted"/>
<dbReference type="Pfam" id="PF07504">
    <property type="entry name" value="FTP"/>
    <property type="match status" value="1"/>
</dbReference>
<dbReference type="Gene3D" id="3.10.450.490">
    <property type="match status" value="1"/>
</dbReference>
<feature type="compositionally biased region" description="Polar residues" evidence="6">
    <location>
        <begin position="364"/>
        <end position="403"/>
    </location>
</feature>
<dbReference type="Pfam" id="PF13672">
    <property type="entry name" value="PP2C_2"/>
    <property type="match status" value="1"/>
</dbReference>
<feature type="compositionally biased region" description="Low complexity" evidence="6">
    <location>
        <begin position="273"/>
        <end position="291"/>
    </location>
</feature>
<protein>
    <recommendedName>
        <fullName evidence="8">PPM-type phosphatase domain-containing protein</fullName>
    </recommendedName>
</protein>
<evidence type="ECO:0000259" key="8">
    <source>
        <dbReference type="PROSITE" id="PS51746"/>
    </source>
</evidence>
<feature type="compositionally biased region" description="Polar residues" evidence="6">
    <location>
        <begin position="411"/>
        <end position="429"/>
    </location>
</feature>
<feature type="region of interest" description="Disordered" evidence="6">
    <location>
        <begin position="353"/>
        <end position="429"/>
    </location>
</feature>
<feature type="region of interest" description="Disordered" evidence="6">
    <location>
        <begin position="246"/>
        <end position="320"/>
    </location>
</feature>
<dbReference type="EMBL" id="CP013926">
    <property type="protein sequence ID" value="AMJ75632.1"/>
    <property type="molecule type" value="Genomic_DNA"/>
</dbReference>
<evidence type="ECO:0000256" key="6">
    <source>
        <dbReference type="SAM" id="MobiDB-lite"/>
    </source>
</evidence>
<dbReference type="SMART" id="SM00331">
    <property type="entry name" value="PP2C_SIG"/>
    <property type="match status" value="1"/>
</dbReference>
<keyword evidence="2" id="KW-0479">Metal-binding</keyword>
<accession>A0ABM5YM54</accession>
<name>A0ABM5YM54_9ALTE</name>
<keyword evidence="10" id="KW-1185">Reference proteome</keyword>